<gene>
    <name evidence="1" type="ORF">MAM1_0197d07788</name>
</gene>
<accession>A0A0C9MLA6</accession>
<dbReference type="AlphaFoldDB" id="A0A0C9MLA6"/>
<dbReference type="OrthoDB" id="10378825at2759"/>
<dbReference type="EMBL" id="DF836486">
    <property type="protein sequence ID" value="GAN08279.1"/>
    <property type="molecule type" value="Genomic_DNA"/>
</dbReference>
<sequence>MMKLTDDGFRNKKTLSNEVLDAYHLISLNKDCSFALKISYRMLLETGLKPAISCIAKTIVGTALSNDHFGQYQLSALFVKGSMSFIDNVYCSDCLQRHLGERLTKFFLNHHQKPVMYFVNKETEHALGQYPTRENFTHISNLTLTISLRIQTNKSSFSYGYLDDQCDVYIDVPGTYFHDKHYLRAKHLFETEYTILSKGDELPRTGLKRTYILPECIGADISKLS</sequence>
<evidence type="ECO:0000313" key="1">
    <source>
        <dbReference type="EMBL" id="GAN08279.1"/>
    </source>
</evidence>
<keyword evidence="2" id="KW-1185">Reference proteome</keyword>
<proteinExistence type="predicted"/>
<reference evidence="1" key="1">
    <citation type="submission" date="2014-09" db="EMBL/GenBank/DDBJ databases">
        <title>Draft genome sequence of an oleaginous Mucoromycotina fungus Mucor ambiguus NBRC6742.</title>
        <authorList>
            <person name="Takeda I."/>
            <person name="Yamane N."/>
            <person name="Morita T."/>
            <person name="Tamano K."/>
            <person name="Machida M."/>
            <person name="Baker S."/>
            <person name="Koike H."/>
        </authorList>
    </citation>
    <scope>NUCLEOTIDE SEQUENCE</scope>
    <source>
        <strain evidence="1">NBRC 6742</strain>
    </source>
</reference>
<evidence type="ECO:0000313" key="2">
    <source>
        <dbReference type="Proteomes" id="UP000053815"/>
    </source>
</evidence>
<protein>
    <submittedName>
        <fullName evidence="1">Uncharacterized protein</fullName>
    </submittedName>
</protein>
<organism evidence="1">
    <name type="scientific">Mucor ambiguus</name>
    <dbReference type="NCBI Taxonomy" id="91626"/>
    <lineage>
        <taxon>Eukaryota</taxon>
        <taxon>Fungi</taxon>
        <taxon>Fungi incertae sedis</taxon>
        <taxon>Mucoromycota</taxon>
        <taxon>Mucoromycotina</taxon>
        <taxon>Mucoromycetes</taxon>
        <taxon>Mucorales</taxon>
        <taxon>Mucorineae</taxon>
        <taxon>Mucoraceae</taxon>
        <taxon>Mucor</taxon>
    </lineage>
</organism>
<name>A0A0C9MLA6_9FUNG</name>
<dbReference type="Proteomes" id="UP000053815">
    <property type="component" value="Unassembled WGS sequence"/>
</dbReference>